<feature type="compositionally biased region" description="Basic residues" evidence="5">
    <location>
        <begin position="17"/>
        <end position="27"/>
    </location>
</feature>
<dbReference type="InterPro" id="IPR013083">
    <property type="entry name" value="Znf_RING/FYVE/PHD"/>
</dbReference>
<proteinExistence type="predicted"/>
<evidence type="ECO:0000256" key="2">
    <source>
        <dbReference type="ARBA" id="ARBA00022771"/>
    </source>
</evidence>
<feature type="compositionally biased region" description="Low complexity" evidence="5">
    <location>
        <begin position="41"/>
        <end position="58"/>
    </location>
</feature>
<feature type="region of interest" description="Disordered" evidence="5">
    <location>
        <begin position="1"/>
        <end position="59"/>
    </location>
</feature>
<evidence type="ECO:0000256" key="1">
    <source>
        <dbReference type="ARBA" id="ARBA00022723"/>
    </source>
</evidence>
<evidence type="ECO:0000259" key="6">
    <source>
        <dbReference type="PROSITE" id="PS50016"/>
    </source>
</evidence>
<keyword evidence="2 4" id="KW-0863">Zinc-finger</keyword>
<name>A0A430LQT0_9HYPO</name>
<dbReference type="SUPFAM" id="SSF57903">
    <property type="entry name" value="FYVE/PHD zinc finger"/>
    <property type="match status" value="1"/>
</dbReference>
<dbReference type="SMART" id="SM00249">
    <property type="entry name" value="PHD"/>
    <property type="match status" value="1"/>
</dbReference>
<accession>A0A430LQT0</accession>
<feature type="region of interest" description="Disordered" evidence="5">
    <location>
        <begin position="248"/>
        <end position="275"/>
    </location>
</feature>
<gene>
    <name evidence="7" type="ORF">BHE90_007483</name>
</gene>
<evidence type="ECO:0000313" key="8">
    <source>
        <dbReference type="Proteomes" id="UP000287124"/>
    </source>
</evidence>
<dbReference type="AlphaFoldDB" id="A0A430LQT0"/>
<dbReference type="InterPro" id="IPR019787">
    <property type="entry name" value="Znf_PHD-finger"/>
</dbReference>
<evidence type="ECO:0000256" key="3">
    <source>
        <dbReference type="ARBA" id="ARBA00022833"/>
    </source>
</evidence>
<dbReference type="PROSITE" id="PS50016">
    <property type="entry name" value="ZF_PHD_2"/>
    <property type="match status" value="1"/>
</dbReference>
<dbReference type="InterPro" id="IPR011011">
    <property type="entry name" value="Znf_FYVE_PHD"/>
</dbReference>
<comment type="caution">
    <text evidence="7">The sequence shown here is derived from an EMBL/GenBank/DDBJ whole genome shotgun (WGS) entry which is preliminary data.</text>
</comment>
<sequence>METPREHENPVGDDRTPKRRRLPRSSSRRAQTSTPTARQMELSQPSEQPQSTPTTPLTRQETRAEILARHKAWRASGSPHEALCSECGTSGDLKPCDTCRKSFHQACQRNSVAIVREDKSVWYCFICVDRGWHIEPPMITPPGSPPPPSSGRDTLDVSQQTMTSRTETRTAAARKSRFNTLPTEVDSALWTVYRELENGTMLQKKVENLERDVSRLNQVVQMHKNETLAAGGVIRKLRAELETVRREAAERDADSDEKQRLEARNKELEQEVTDTRQQLETANKTLLEWKQQLSALIGDRAL</sequence>
<feature type="domain" description="PHD-type" evidence="6">
    <location>
        <begin position="81"/>
        <end position="130"/>
    </location>
</feature>
<dbReference type="EMBL" id="MIKF01000106">
    <property type="protein sequence ID" value="RTE78021.1"/>
    <property type="molecule type" value="Genomic_DNA"/>
</dbReference>
<dbReference type="Gene3D" id="3.30.40.10">
    <property type="entry name" value="Zinc/RING finger domain, C3HC4 (zinc finger)"/>
    <property type="match status" value="1"/>
</dbReference>
<dbReference type="Gene3D" id="1.10.287.1490">
    <property type="match status" value="1"/>
</dbReference>
<keyword evidence="1" id="KW-0479">Metal-binding</keyword>
<organism evidence="7 8">
    <name type="scientific">Fusarium euwallaceae</name>
    <dbReference type="NCBI Taxonomy" id="1147111"/>
    <lineage>
        <taxon>Eukaryota</taxon>
        <taxon>Fungi</taxon>
        <taxon>Dikarya</taxon>
        <taxon>Ascomycota</taxon>
        <taxon>Pezizomycotina</taxon>
        <taxon>Sordariomycetes</taxon>
        <taxon>Hypocreomycetidae</taxon>
        <taxon>Hypocreales</taxon>
        <taxon>Nectriaceae</taxon>
        <taxon>Fusarium</taxon>
        <taxon>Fusarium solani species complex</taxon>
    </lineage>
</organism>
<feature type="compositionally biased region" description="Basic and acidic residues" evidence="5">
    <location>
        <begin position="1"/>
        <end position="16"/>
    </location>
</feature>
<protein>
    <recommendedName>
        <fullName evidence="6">PHD-type domain-containing protein</fullName>
    </recommendedName>
</protein>
<feature type="compositionally biased region" description="Basic and acidic residues" evidence="5">
    <location>
        <begin position="248"/>
        <end position="269"/>
    </location>
</feature>
<keyword evidence="3" id="KW-0862">Zinc</keyword>
<reference evidence="7 8" key="1">
    <citation type="submission" date="2017-06" db="EMBL/GenBank/DDBJ databases">
        <title>Comparative genomic analysis of Ambrosia Fusariam Clade fungi.</title>
        <authorList>
            <person name="Stajich J.E."/>
            <person name="Carrillo J."/>
            <person name="Kijimoto T."/>
            <person name="Eskalen A."/>
            <person name="O'Donnell K."/>
            <person name="Kasson M."/>
        </authorList>
    </citation>
    <scope>NUCLEOTIDE SEQUENCE [LARGE SCALE GENOMIC DNA]</scope>
    <source>
        <strain evidence="7 8">UCR1854</strain>
    </source>
</reference>
<evidence type="ECO:0000313" key="7">
    <source>
        <dbReference type="EMBL" id="RTE78021.1"/>
    </source>
</evidence>
<keyword evidence="8" id="KW-1185">Reference proteome</keyword>
<evidence type="ECO:0000256" key="4">
    <source>
        <dbReference type="PROSITE-ProRule" id="PRU00146"/>
    </source>
</evidence>
<evidence type="ECO:0000256" key="5">
    <source>
        <dbReference type="SAM" id="MobiDB-lite"/>
    </source>
</evidence>
<dbReference type="InterPro" id="IPR001965">
    <property type="entry name" value="Znf_PHD"/>
</dbReference>
<dbReference type="GO" id="GO:0008270">
    <property type="term" value="F:zinc ion binding"/>
    <property type="evidence" value="ECO:0007669"/>
    <property type="project" value="UniProtKB-KW"/>
</dbReference>
<dbReference type="Proteomes" id="UP000287124">
    <property type="component" value="Unassembled WGS sequence"/>
</dbReference>